<gene>
    <name evidence="2" type="ORF">BD626DRAFT_507124</name>
</gene>
<sequence length="145" mass="15925">MYSGGGVVKEPGTMRQRATSPANARPRRPTRDLANQRVTSSTDARPGRPTRDLGGQRTTRLTPRYNLQNAVRLYPRQRASSPDNAPQAPTTRLKPRQRASSPRRRSPSLDYEISAWTTCGRPMVAPSSTSPSAGAIDAERTRPEA</sequence>
<accession>A0A550C4N6</accession>
<keyword evidence="3" id="KW-1185">Reference proteome</keyword>
<name>A0A550C4N6_9AGAR</name>
<evidence type="ECO:0000313" key="2">
    <source>
        <dbReference type="EMBL" id="TRM59767.1"/>
    </source>
</evidence>
<dbReference type="AlphaFoldDB" id="A0A550C4N6"/>
<evidence type="ECO:0000313" key="3">
    <source>
        <dbReference type="Proteomes" id="UP000320762"/>
    </source>
</evidence>
<comment type="caution">
    <text evidence="2">The sequence shown here is derived from an EMBL/GenBank/DDBJ whole genome shotgun (WGS) entry which is preliminary data.</text>
</comment>
<feature type="compositionally biased region" description="Polar residues" evidence="1">
    <location>
        <begin position="78"/>
        <end position="90"/>
    </location>
</feature>
<organism evidence="2 3">
    <name type="scientific">Schizophyllum amplum</name>
    <dbReference type="NCBI Taxonomy" id="97359"/>
    <lineage>
        <taxon>Eukaryota</taxon>
        <taxon>Fungi</taxon>
        <taxon>Dikarya</taxon>
        <taxon>Basidiomycota</taxon>
        <taxon>Agaricomycotina</taxon>
        <taxon>Agaricomycetes</taxon>
        <taxon>Agaricomycetidae</taxon>
        <taxon>Agaricales</taxon>
        <taxon>Schizophyllaceae</taxon>
        <taxon>Schizophyllum</taxon>
    </lineage>
</organism>
<dbReference type="Proteomes" id="UP000320762">
    <property type="component" value="Unassembled WGS sequence"/>
</dbReference>
<feature type="compositionally biased region" description="Basic residues" evidence="1">
    <location>
        <begin position="93"/>
        <end position="106"/>
    </location>
</feature>
<protein>
    <submittedName>
        <fullName evidence="2">Uncharacterized protein</fullName>
    </submittedName>
</protein>
<dbReference type="EMBL" id="VDMD01000026">
    <property type="protein sequence ID" value="TRM59767.1"/>
    <property type="molecule type" value="Genomic_DNA"/>
</dbReference>
<proteinExistence type="predicted"/>
<evidence type="ECO:0000256" key="1">
    <source>
        <dbReference type="SAM" id="MobiDB-lite"/>
    </source>
</evidence>
<reference evidence="2 3" key="1">
    <citation type="journal article" date="2019" name="New Phytol.">
        <title>Comparative genomics reveals unique wood-decay strategies and fruiting body development in the Schizophyllaceae.</title>
        <authorList>
            <person name="Almasi E."/>
            <person name="Sahu N."/>
            <person name="Krizsan K."/>
            <person name="Balint B."/>
            <person name="Kovacs G.M."/>
            <person name="Kiss B."/>
            <person name="Cseklye J."/>
            <person name="Drula E."/>
            <person name="Henrissat B."/>
            <person name="Nagy I."/>
            <person name="Chovatia M."/>
            <person name="Adam C."/>
            <person name="LaButti K."/>
            <person name="Lipzen A."/>
            <person name="Riley R."/>
            <person name="Grigoriev I.V."/>
            <person name="Nagy L.G."/>
        </authorList>
    </citation>
    <scope>NUCLEOTIDE SEQUENCE [LARGE SCALE GENOMIC DNA]</scope>
    <source>
        <strain evidence="2 3">NL-1724</strain>
    </source>
</reference>
<feature type="compositionally biased region" description="Polar residues" evidence="1">
    <location>
        <begin position="56"/>
        <end position="69"/>
    </location>
</feature>
<feature type="region of interest" description="Disordered" evidence="1">
    <location>
        <begin position="1"/>
        <end position="145"/>
    </location>
</feature>